<organism evidence="5 6">
    <name type="scientific">Roseateles aquatilis</name>
    <dbReference type="NCBI Taxonomy" id="431061"/>
    <lineage>
        <taxon>Bacteria</taxon>
        <taxon>Pseudomonadati</taxon>
        <taxon>Pseudomonadota</taxon>
        <taxon>Betaproteobacteria</taxon>
        <taxon>Burkholderiales</taxon>
        <taxon>Sphaerotilaceae</taxon>
        <taxon>Roseateles</taxon>
    </lineage>
</organism>
<dbReference type="Pfam" id="PF00672">
    <property type="entry name" value="HAMP"/>
    <property type="match status" value="1"/>
</dbReference>
<feature type="domain" description="EAL" evidence="2">
    <location>
        <begin position="541"/>
        <end position="792"/>
    </location>
</feature>
<dbReference type="SUPFAM" id="SSF141868">
    <property type="entry name" value="EAL domain-like"/>
    <property type="match status" value="1"/>
</dbReference>
<dbReference type="Proteomes" id="UP000197468">
    <property type="component" value="Unassembled WGS sequence"/>
</dbReference>
<dbReference type="EMBL" id="NIOF01000007">
    <property type="protein sequence ID" value="OWQ88365.1"/>
    <property type="molecule type" value="Genomic_DNA"/>
</dbReference>
<dbReference type="InterPro" id="IPR043128">
    <property type="entry name" value="Rev_trsase/Diguanyl_cyclase"/>
</dbReference>
<dbReference type="SMART" id="SM00267">
    <property type="entry name" value="GGDEF"/>
    <property type="match status" value="1"/>
</dbReference>
<dbReference type="InterPro" id="IPR001633">
    <property type="entry name" value="EAL_dom"/>
</dbReference>
<dbReference type="SMART" id="SM00052">
    <property type="entry name" value="EAL"/>
    <property type="match status" value="1"/>
</dbReference>
<evidence type="ECO:0000259" key="2">
    <source>
        <dbReference type="PROSITE" id="PS50883"/>
    </source>
</evidence>
<dbReference type="CDD" id="cd01949">
    <property type="entry name" value="GGDEF"/>
    <property type="match status" value="1"/>
</dbReference>
<accession>A0A246J792</accession>
<evidence type="ECO:0000256" key="1">
    <source>
        <dbReference type="SAM" id="Phobius"/>
    </source>
</evidence>
<evidence type="ECO:0000313" key="6">
    <source>
        <dbReference type="Proteomes" id="UP000197468"/>
    </source>
</evidence>
<evidence type="ECO:0000259" key="3">
    <source>
        <dbReference type="PROSITE" id="PS50885"/>
    </source>
</evidence>
<dbReference type="AlphaFoldDB" id="A0A246J792"/>
<dbReference type="GO" id="GO:0071111">
    <property type="term" value="F:cyclic-guanylate-specific phosphodiesterase activity"/>
    <property type="evidence" value="ECO:0007669"/>
    <property type="project" value="InterPro"/>
</dbReference>
<keyword evidence="6" id="KW-1185">Reference proteome</keyword>
<dbReference type="FunFam" id="3.20.20.450:FF:000001">
    <property type="entry name" value="Cyclic di-GMP phosphodiesterase yahA"/>
    <property type="match status" value="1"/>
</dbReference>
<dbReference type="Pfam" id="PF00563">
    <property type="entry name" value="EAL"/>
    <property type="match status" value="1"/>
</dbReference>
<dbReference type="Gene3D" id="3.20.20.450">
    <property type="entry name" value="EAL domain"/>
    <property type="match status" value="1"/>
</dbReference>
<proteinExistence type="predicted"/>
<evidence type="ECO:0008006" key="7">
    <source>
        <dbReference type="Google" id="ProtNLM"/>
    </source>
</evidence>
<dbReference type="PANTHER" id="PTHR33121:SF70">
    <property type="entry name" value="SIGNALING PROTEIN YKOW"/>
    <property type="match status" value="1"/>
</dbReference>
<dbReference type="InterPro" id="IPR003660">
    <property type="entry name" value="HAMP_dom"/>
</dbReference>
<dbReference type="CDD" id="cd06225">
    <property type="entry name" value="HAMP"/>
    <property type="match status" value="1"/>
</dbReference>
<evidence type="ECO:0000259" key="4">
    <source>
        <dbReference type="PROSITE" id="PS50887"/>
    </source>
</evidence>
<dbReference type="Gene3D" id="3.30.70.270">
    <property type="match status" value="1"/>
</dbReference>
<comment type="caution">
    <text evidence="5">The sequence shown here is derived from an EMBL/GenBank/DDBJ whole genome shotgun (WGS) entry which is preliminary data.</text>
</comment>
<dbReference type="GO" id="GO:0016020">
    <property type="term" value="C:membrane"/>
    <property type="evidence" value="ECO:0007669"/>
    <property type="project" value="InterPro"/>
</dbReference>
<dbReference type="SMART" id="SM00304">
    <property type="entry name" value="HAMP"/>
    <property type="match status" value="1"/>
</dbReference>
<feature type="domain" description="GGDEF" evidence="4">
    <location>
        <begin position="400"/>
        <end position="532"/>
    </location>
</feature>
<gene>
    <name evidence="5" type="ORF">CDN99_16005</name>
</gene>
<dbReference type="InterPro" id="IPR000160">
    <property type="entry name" value="GGDEF_dom"/>
</dbReference>
<dbReference type="SUPFAM" id="SSF55073">
    <property type="entry name" value="Nucleotide cyclase"/>
    <property type="match status" value="1"/>
</dbReference>
<keyword evidence="1" id="KW-0472">Membrane</keyword>
<dbReference type="InterPro" id="IPR050706">
    <property type="entry name" value="Cyclic-di-GMP_PDE-like"/>
</dbReference>
<dbReference type="NCBIfam" id="TIGR00254">
    <property type="entry name" value="GGDEF"/>
    <property type="match status" value="1"/>
</dbReference>
<dbReference type="Gene3D" id="6.10.340.10">
    <property type="match status" value="1"/>
</dbReference>
<feature type="transmembrane region" description="Helical" evidence="1">
    <location>
        <begin position="293"/>
        <end position="314"/>
    </location>
</feature>
<dbReference type="InterPro" id="IPR029787">
    <property type="entry name" value="Nucleotide_cyclase"/>
</dbReference>
<dbReference type="SUPFAM" id="SSF158472">
    <property type="entry name" value="HAMP domain-like"/>
    <property type="match status" value="1"/>
</dbReference>
<dbReference type="RefSeq" id="WP_088385889.1">
    <property type="nucleotide sequence ID" value="NZ_NIOF01000007.1"/>
</dbReference>
<dbReference type="PROSITE" id="PS50887">
    <property type="entry name" value="GGDEF"/>
    <property type="match status" value="1"/>
</dbReference>
<feature type="domain" description="HAMP" evidence="3">
    <location>
        <begin position="315"/>
        <end position="367"/>
    </location>
</feature>
<dbReference type="PANTHER" id="PTHR33121">
    <property type="entry name" value="CYCLIC DI-GMP PHOSPHODIESTERASE PDEF"/>
    <property type="match status" value="1"/>
</dbReference>
<reference evidence="5 6" key="1">
    <citation type="journal article" date="2008" name="Int. J. Syst. Evol. Microbiol.">
        <title>Description of Roseateles aquatilis sp. nov. and Roseateles terrae sp. nov., in the class Betaproteobacteria, and emended description of the genus Roseateles.</title>
        <authorList>
            <person name="Gomila M."/>
            <person name="Bowien B."/>
            <person name="Falsen E."/>
            <person name="Moore E.R."/>
            <person name="Lalucat J."/>
        </authorList>
    </citation>
    <scope>NUCLEOTIDE SEQUENCE [LARGE SCALE GENOMIC DNA]</scope>
    <source>
        <strain evidence="5 6">CCUG 48205</strain>
    </source>
</reference>
<dbReference type="InterPro" id="IPR035919">
    <property type="entry name" value="EAL_sf"/>
</dbReference>
<keyword evidence="1" id="KW-1133">Transmembrane helix</keyword>
<dbReference type="CDD" id="cd01948">
    <property type="entry name" value="EAL"/>
    <property type="match status" value="1"/>
</dbReference>
<dbReference type="Pfam" id="PF00990">
    <property type="entry name" value="GGDEF"/>
    <property type="match status" value="1"/>
</dbReference>
<dbReference type="OrthoDB" id="9813903at2"/>
<dbReference type="PROSITE" id="PS50883">
    <property type="entry name" value="EAL"/>
    <property type="match status" value="1"/>
</dbReference>
<dbReference type="PROSITE" id="PS50885">
    <property type="entry name" value="HAMP"/>
    <property type="match status" value="1"/>
</dbReference>
<keyword evidence="1" id="KW-0812">Transmembrane</keyword>
<evidence type="ECO:0000313" key="5">
    <source>
        <dbReference type="EMBL" id="OWQ88365.1"/>
    </source>
</evidence>
<protein>
    <recommendedName>
        <fullName evidence="7">GGDEF domain-containing protein</fullName>
    </recommendedName>
</protein>
<sequence>MRWPDFLNLRRLEGRIVALFLALLLVVQVLNLALIGQGIGRNARASVAEELAAGERIYTQLLAQDAEQRGLIADLLQSDYGLRQLVGAGIEGDELRSTLQDVFTNLSERGEASFIGYANDAFQLVTATDAVAGKVAPLLRGVTRQQQGRTQSQLVLLEGKAYQVVVARMRAAGLGGWVFMGFEMRQDQLQELQRIAHIQGVLLSHPAQGSWQVLASVLDAPASARVVTALPPPAASTSSAEHDAQSFLIQIDGEQFQARLQPLAHGGDDTQAMAVLLLRSVDDALAPYRQLQWMLLGLSLAGVAVFAVGAVLTARRISGPVKVLASAARRLGQGDYAQPVLRPSSDEIGDLAEAFEAMRQGIRAREEEVHRLAFWDPLTDLPNREQFIQALARRVADSGVRFSLLMLNLDRFKHVNDVLGRAFGDRLLRAVAERLQHLLKDEVRLIARLGGDEFVLMIEGAGATRAEAICARIQRDFERALSIDDQTVDLSAGMGVSLYPQHGRDPTLLMARAELAMHTAKRGQSGCEVYAPSMDAASQESLSLLSELRHAIDAGELRLFLQPKVDLHRQRIAGAEALVRWEHPTRGLVPPMEFIPFAEQTGFIRQITAWMLHASAQTWINLQREGLAVPISVNLSTRDLMDQDLPIKVADLVAGVPPSALCLEITESAIMDDPQRALQTLEQLHALGFKLSIDDFGTGYSSLAYLKQLSVDELKIDRSFVMNMERDIDDAKIVRSTIELAHNLGLSVVAEGLETAKAWTLLQTLGCDQGQGYLLARPMPGEQFAQWLRTWQPPDLGDARASTILAGL</sequence>
<dbReference type="GO" id="GO:0007165">
    <property type="term" value="P:signal transduction"/>
    <property type="evidence" value="ECO:0007669"/>
    <property type="project" value="InterPro"/>
</dbReference>
<name>A0A246J792_9BURK</name>